<evidence type="ECO:0000256" key="4">
    <source>
        <dbReference type="ARBA" id="ARBA00023002"/>
    </source>
</evidence>
<dbReference type="EC" id="1.5.1.34" evidence="7"/>
<comment type="catalytic activity">
    <reaction evidence="11">
        <text>5,6,7,8-tetrahydropteridine + NADP(+) = 6,7-dihydropteridine + NADPH + H(+)</text>
        <dbReference type="Rhea" id="RHEA:17865"/>
        <dbReference type="ChEBI" id="CHEBI:15378"/>
        <dbReference type="ChEBI" id="CHEBI:28889"/>
        <dbReference type="ChEBI" id="CHEBI:30156"/>
        <dbReference type="ChEBI" id="CHEBI:57783"/>
        <dbReference type="ChEBI" id="CHEBI:58349"/>
        <dbReference type="EC" id="1.5.1.34"/>
    </reaction>
    <physiologicalReaction direction="right-to-left" evidence="11">
        <dbReference type="Rhea" id="RHEA:17867"/>
    </physiologicalReaction>
</comment>
<evidence type="ECO:0000256" key="12">
    <source>
        <dbReference type="ARBA" id="ARBA00047536"/>
    </source>
</evidence>
<evidence type="ECO:0000256" key="6">
    <source>
        <dbReference type="ARBA" id="ARBA00037099"/>
    </source>
</evidence>
<dbReference type="PANTHER" id="PTHR15104">
    <property type="entry name" value="DIHYDROPTERIDINE REDUCTASE"/>
    <property type="match status" value="1"/>
</dbReference>
<dbReference type="InterPro" id="IPR036291">
    <property type="entry name" value="NAD(P)-bd_dom_sf"/>
</dbReference>
<evidence type="ECO:0000256" key="1">
    <source>
        <dbReference type="ARBA" id="ARBA00006484"/>
    </source>
</evidence>
<dbReference type="InterPro" id="IPR020904">
    <property type="entry name" value="Sc_DH/Rdtase_CS"/>
</dbReference>
<dbReference type="Pfam" id="PF00106">
    <property type="entry name" value="adh_short"/>
    <property type="match status" value="1"/>
</dbReference>
<dbReference type="Proteomes" id="UP001642540">
    <property type="component" value="Unassembled WGS sequence"/>
</dbReference>
<evidence type="ECO:0000256" key="11">
    <source>
        <dbReference type="ARBA" id="ARBA00047429"/>
    </source>
</evidence>
<dbReference type="PANTHER" id="PTHR15104:SF0">
    <property type="entry name" value="DIHYDROPTERIDINE REDUCTASE"/>
    <property type="match status" value="1"/>
</dbReference>
<dbReference type="CDD" id="cd05334">
    <property type="entry name" value="DHPR_SDR_c_like"/>
    <property type="match status" value="1"/>
</dbReference>
<dbReference type="InterPro" id="IPR002347">
    <property type="entry name" value="SDR_fam"/>
</dbReference>
<evidence type="ECO:0000256" key="9">
    <source>
        <dbReference type="ARBA" id="ARBA00041348"/>
    </source>
</evidence>
<keyword evidence="4" id="KW-0560">Oxidoreductase</keyword>
<evidence type="ECO:0000256" key="5">
    <source>
        <dbReference type="ARBA" id="ARBA00023007"/>
    </source>
</evidence>
<dbReference type="Gene3D" id="3.40.50.720">
    <property type="entry name" value="NAD(P)-binding Rossmann-like Domain"/>
    <property type="match status" value="1"/>
</dbReference>
<keyword evidence="5" id="KW-0783">Tetrahydrobiopterin biosynthesis</keyword>
<evidence type="ECO:0000313" key="13">
    <source>
        <dbReference type="EMBL" id="CAL8093405.1"/>
    </source>
</evidence>
<dbReference type="PROSITE" id="PS00061">
    <property type="entry name" value="ADH_SHORT"/>
    <property type="match status" value="1"/>
</dbReference>
<evidence type="ECO:0000256" key="7">
    <source>
        <dbReference type="ARBA" id="ARBA00039153"/>
    </source>
</evidence>
<organism evidence="13 14">
    <name type="scientific">Orchesella dallaii</name>
    <dbReference type="NCBI Taxonomy" id="48710"/>
    <lineage>
        <taxon>Eukaryota</taxon>
        <taxon>Metazoa</taxon>
        <taxon>Ecdysozoa</taxon>
        <taxon>Arthropoda</taxon>
        <taxon>Hexapoda</taxon>
        <taxon>Collembola</taxon>
        <taxon>Entomobryomorpha</taxon>
        <taxon>Entomobryoidea</taxon>
        <taxon>Orchesellidae</taxon>
        <taxon>Orchesellinae</taxon>
        <taxon>Orchesella</taxon>
    </lineage>
</organism>
<accession>A0ABP1QCQ9</accession>
<evidence type="ECO:0000313" key="14">
    <source>
        <dbReference type="Proteomes" id="UP001642540"/>
    </source>
</evidence>
<evidence type="ECO:0000256" key="10">
    <source>
        <dbReference type="ARBA" id="ARBA00042518"/>
    </source>
</evidence>
<dbReference type="SUPFAM" id="SSF51735">
    <property type="entry name" value="NAD(P)-binding Rossmann-fold domains"/>
    <property type="match status" value="1"/>
</dbReference>
<comment type="function">
    <text evidence="6">Catalyzes the conversion of quinonoid dihydrobiopterin into tetrahydrobiopterin.</text>
</comment>
<evidence type="ECO:0000256" key="3">
    <source>
        <dbReference type="ARBA" id="ARBA00022857"/>
    </source>
</evidence>
<evidence type="ECO:0000256" key="2">
    <source>
        <dbReference type="ARBA" id="ARBA00011738"/>
    </source>
</evidence>
<reference evidence="13 14" key="1">
    <citation type="submission" date="2024-08" db="EMBL/GenBank/DDBJ databases">
        <authorList>
            <person name="Cucini C."/>
            <person name="Frati F."/>
        </authorList>
    </citation>
    <scope>NUCLEOTIDE SEQUENCE [LARGE SCALE GENOMIC DNA]</scope>
</reference>
<sequence>MSEIKRQLLVIGGKGALGQAIVRHFKEKDAWVTCIDHGENEEADLSLNINQDNLITTTEKAQWIEEKLKEVLQPDNSGRMLDGIICVAGGWMGGNVVSEEFLKSVDLMWKQSVESSAVAAYLAGRLLKEGGMLVLTGAQAATGPTPAMIGYGMAKAAVHHLIKSLAAEGSGLPRNCVVVGLLPRTLDTPNNRKYSTGNVDYGSWTPLSHITGFLEKWLNSSGVIQSGSLAELVTVNGHTKLKLHYK</sequence>
<comment type="caution">
    <text evidence="13">The sequence shown here is derived from an EMBL/GenBank/DDBJ whole genome shotgun (WGS) entry which is preliminary data.</text>
</comment>
<dbReference type="EMBL" id="CAXLJM020000026">
    <property type="protein sequence ID" value="CAL8093405.1"/>
    <property type="molecule type" value="Genomic_DNA"/>
</dbReference>
<evidence type="ECO:0000256" key="8">
    <source>
        <dbReference type="ARBA" id="ARBA00039520"/>
    </source>
</evidence>
<keyword evidence="3" id="KW-0521">NADP</keyword>
<keyword evidence="14" id="KW-1185">Reference proteome</keyword>
<name>A0ABP1QCQ9_9HEXA</name>
<comment type="subunit">
    <text evidence="2">Homodimer.</text>
</comment>
<comment type="similarity">
    <text evidence="1">Belongs to the short-chain dehydrogenases/reductases (SDR) family.</text>
</comment>
<protein>
    <recommendedName>
        <fullName evidence="8">Dihydropteridine reductase</fullName>
        <ecNumber evidence="7">1.5.1.34</ecNumber>
    </recommendedName>
    <alternativeName>
        <fullName evidence="10">HDHPR</fullName>
    </alternativeName>
    <alternativeName>
        <fullName evidence="9">Quinoid dihydropteridine reductase</fullName>
    </alternativeName>
</protein>
<gene>
    <name evidence="13" type="ORF">ODALV1_LOCUS8491</name>
</gene>
<proteinExistence type="inferred from homology"/>
<comment type="catalytic activity">
    <reaction evidence="12">
        <text>5,6,7,8-tetrahydropteridine + NAD(+) = 6,7-dihydropteridine + NADH + H(+)</text>
        <dbReference type="Rhea" id="RHEA:17869"/>
        <dbReference type="ChEBI" id="CHEBI:15378"/>
        <dbReference type="ChEBI" id="CHEBI:28889"/>
        <dbReference type="ChEBI" id="CHEBI:30156"/>
        <dbReference type="ChEBI" id="CHEBI:57540"/>
        <dbReference type="ChEBI" id="CHEBI:57945"/>
        <dbReference type="EC" id="1.5.1.34"/>
    </reaction>
    <physiologicalReaction direction="right-to-left" evidence="12">
        <dbReference type="Rhea" id="RHEA:17871"/>
    </physiologicalReaction>
</comment>
<dbReference type="PRINTS" id="PR00081">
    <property type="entry name" value="GDHRDH"/>
</dbReference>